<dbReference type="GeneID" id="89288051"/>
<evidence type="ECO:0000313" key="3">
    <source>
        <dbReference type="Proteomes" id="UP001341135"/>
    </source>
</evidence>
<dbReference type="Pfam" id="PF14258">
    <property type="entry name" value="DUF4350"/>
    <property type="match status" value="1"/>
</dbReference>
<gene>
    <name evidence="2" type="ORF">PABY_00270</name>
</gene>
<proteinExistence type="predicted"/>
<dbReference type="RefSeq" id="WP_338250725.1">
    <property type="nucleotide sequence ID" value="NZ_AP028907.1"/>
</dbReference>
<accession>A0ABN6ZJM4</accession>
<reference evidence="2 3" key="1">
    <citation type="submission" date="2023-09" db="EMBL/GenBank/DDBJ databases">
        <title>Pyrofollis japonicus gen. nov. sp. nov., a novel member of the family Pyrodictiaceae isolated from the Iheya North hydrothermal field.</title>
        <authorList>
            <person name="Miyazaki U."/>
            <person name="Sanari M."/>
            <person name="Tame A."/>
            <person name="Kitajima M."/>
            <person name="Okamoto A."/>
            <person name="Sawayama S."/>
            <person name="Miyazaki J."/>
            <person name="Takai K."/>
            <person name="Nakagawa S."/>
        </authorList>
    </citation>
    <scope>NUCLEOTIDE SEQUENCE [LARGE SCALE GENOMIC DNA]</scope>
    <source>
        <strain evidence="2 3">AV2</strain>
    </source>
</reference>
<protein>
    <recommendedName>
        <fullName evidence="1">DUF4350 domain-containing protein</fullName>
    </recommendedName>
</protein>
<dbReference type="PROSITE" id="PS51257">
    <property type="entry name" value="PROKAR_LIPOPROTEIN"/>
    <property type="match status" value="1"/>
</dbReference>
<evidence type="ECO:0000313" key="2">
    <source>
        <dbReference type="EMBL" id="BES80460.1"/>
    </source>
</evidence>
<organism evidence="2 3">
    <name type="scientific">Pyrodictium abyssi</name>
    <dbReference type="NCBI Taxonomy" id="54256"/>
    <lineage>
        <taxon>Archaea</taxon>
        <taxon>Thermoproteota</taxon>
        <taxon>Thermoprotei</taxon>
        <taxon>Desulfurococcales</taxon>
        <taxon>Pyrodictiaceae</taxon>
        <taxon>Pyrodictium</taxon>
    </lineage>
</organism>
<evidence type="ECO:0000259" key="1">
    <source>
        <dbReference type="Pfam" id="PF14258"/>
    </source>
</evidence>
<name>A0ABN6ZJM4_9CREN</name>
<dbReference type="EMBL" id="AP028907">
    <property type="protein sequence ID" value="BES80460.1"/>
    <property type="molecule type" value="Genomic_DNA"/>
</dbReference>
<sequence length="298" mass="29881">MTRLLYALSALSVAVLAACLAALQLPATGTAVPADSASPLNQAPLGSSTLAGLLAGHGYRVALGGVDTVAALAKETRVVYIVVGPDKPFTEDEASVLGRLVRIGKVSLLLADELGVVNSLAGALGTGRVAGGMPTADGSPVVELECMGRRLLSTKVSQVVGAGPEARVLCTGPGGEPVAVLTRHGDGLVLLVADSSMFTNILLGGAPPFAPTAGTVLDLVGELAGPGTAVVLDTAHYSYAEKPGPGSIALLPMEAVLALTVLLHTLASKHPLLAVVALPLLAAWAAIVLLEREEAVHG</sequence>
<dbReference type="Proteomes" id="UP001341135">
    <property type="component" value="Chromosome"/>
</dbReference>
<dbReference type="InterPro" id="IPR025646">
    <property type="entry name" value="DUF4350"/>
</dbReference>
<feature type="domain" description="DUF4350" evidence="1">
    <location>
        <begin position="40"/>
        <end position="202"/>
    </location>
</feature>
<keyword evidence="3" id="KW-1185">Reference proteome</keyword>